<evidence type="ECO:0000313" key="2">
    <source>
        <dbReference type="EMBL" id="EPX56357.1"/>
    </source>
</evidence>
<keyword evidence="3" id="KW-1185">Reference proteome</keyword>
<comment type="caution">
    <text evidence="2">The sequence shown here is derived from an EMBL/GenBank/DDBJ whole genome shotgun (WGS) entry which is preliminary data.</text>
</comment>
<reference evidence="2" key="1">
    <citation type="submission" date="2013-05" db="EMBL/GenBank/DDBJ databases">
        <title>Genome assembly of Cystobacter fuscus DSM 2262.</title>
        <authorList>
            <person name="Sharma G."/>
            <person name="Khatri I."/>
            <person name="Kaur C."/>
            <person name="Mayilraj S."/>
            <person name="Subramanian S."/>
        </authorList>
    </citation>
    <scope>NUCLEOTIDE SEQUENCE [LARGE SCALE GENOMIC DNA]</scope>
    <source>
        <strain evidence="2">DSM 2262</strain>
    </source>
</reference>
<gene>
    <name evidence="2" type="ORF">D187_007699</name>
</gene>
<dbReference type="AlphaFoldDB" id="S9P257"/>
<evidence type="ECO:0008006" key="4">
    <source>
        <dbReference type="Google" id="ProtNLM"/>
    </source>
</evidence>
<accession>S9P257</accession>
<evidence type="ECO:0000313" key="3">
    <source>
        <dbReference type="Proteomes" id="UP000011682"/>
    </source>
</evidence>
<dbReference type="EMBL" id="ANAH02000066">
    <property type="protein sequence ID" value="EPX56357.1"/>
    <property type="molecule type" value="Genomic_DNA"/>
</dbReference>
<dbReference type="RefSeq" id="WP_002620636.1">
    <property type="nucleotide sequence ID" value="NZ_ANAH02000066.1"/>
</dbReference>
<organism evidence="2 3">
    <name type="scientific">Cystobacter fuscus (strain ATCC 25194 / DSM 2262 / NBRC 100088 / M29)</name>
    <dbReference type="NCBI Taxonomy" id="1242864"/>
    <lineage>
        <taxon>Bacteria</taxon>
        <taxon>Pseudomonadati</taxon>
        <taxon>Myxococcota</taxon>
        <taxon>Myxococcia</taxon>
        <taxon>Myxococcales</taxon>
        <taxon>Cystobacterineae</taxon>
        <taxon>Archangiaceae</taxon>
        <taxon>Cystobacter</taxon>
    </lineage>
</organism>
<feature type="region of interest" description="Disordered" evidence="1">
    <location>
        <begin position="230"/>
        <end position="260"/>
    </location>
</feature>
<dbReference type="SUPFAM" id="SSF55729">
    <property type="entry name" value="Acyl-CoA N-acyltransferases (Nat)"/>
    <property type="match status" value="1"/>
</dbReference>
<name>S9P257_CYSF2</name>
<dbReference type="Proteomes" id="UP000011682">
    <property type="component" value="Unassembled WGS sequence"/>
</dbReference>
<dbReference type="InterPro" id="IPR016181">
    <property type="entry name" value="Acyl_CoA_acyltransferase"/>
</dbReference>
<protein>
    <recommendedName>
        <fullName evidence="4">N-acetyltransferase domain-containing protein</fullName>
    </recommendedName>
</protein>
<sequence>MRYVLEKVELVTLEVPFLLLEDPAAREAFMDMQRVRAAAYGADFGERYMPFDASDFVARHHLFYVHTESGREPVAAFKQVALATCDAYGLELPAPRIFGGRSPEHLEALSELILQHRRSGRNLLYGGSWGVRKEYRRNRKLFAQLSELVAALIADDVLRAAPATAVGVGMEPKTMRFWERMGYVPLLYRGQPLPKVAHPGEPGEEIVLISLTEPSPWALECRERQRQVLEERRSFPPRAPSAGAEGVKEPVSAPPPLRVV</sequence>
<proteinExistence type="predicted"/>
<evidence type="ECO:0000256" key="1">
    <source>
        <dbReference type="SAM" id="MobiDB-lite"/>
    </source>
</evidence>